<dbReference type="Pfam" id="PF13332">
    <property type="entry name" value="Fil_haemagg_2"/>
    <property type="match status" value="4"/>
</dbReference>
<dbReference type="Pfam" id="PF05860">
    <property type="entry name" value="TPS"/>
    <property type="match status" value="1"/>
</dbReference>
<protein>
    <submittedName>
        <fullName evidence="4">Pectin lyase fold</fullName>
    </submittedName>
</protein>
<dbReference type="Gene3D" id="2.160.20.10">
    <property type="entry name" value="Single-stranded right-handed beta-helix, Pectin lyase-like"/>
    <property type="match status" value="1"/>
</dbReference>
<evidence type="ECO:0000313" key="5">
    <source>
        <dbReference type="Proteomes" id="UP000277811"/>
    </source>
</evidence>
<feature type="signal peptide" evidence="2">
    <location>
        <begin position="1"/>
        <end position="28"/>
    </location>
</feature>
<dbReference type="Pfam" id="PF13930">
    <property type="entry name" value="Endonuclea_NS_2"/>
    <property type="match status" value="1"/>
</dbReference>
<keyword evidence="2" id="KW-0732">Signal</keyword>
<dbReference type="InterPro" id="IPR025157">
    <property type="entry name" value="Hemagglutinin_rpt"/>
</dbReference>
<feature type="region of interest" description="Disordered" evidence="1">
    <location>
        <begin position="2223"/>
        <end position="2246"/>
    </location>
</feature>
<feature type="compositionally biased region" description="Polar residues" evidence="1">
    <location>
        <begin position="2120"/>
        <end position="2132"/>
    </location>
</feature>
<feature type="chain" id="PRO_5019849065" evidence="2">
    <location>
        <begin position="29"/>
        <end position="2923"/>
    </location>
</feature>
<feature type="region of interest" description="Disordered" evidence="1">
    <location>
        <begin position="2007"/>
        <end position="2081"/>
    </location>
</feature>
<accession>A0A498RFW8</accession>
<dbReference type="InterPro" id="IPR011050">
    <property type="entry name" value="Pectin_lyase_fold/virulence"/>
</dbReference>
<dbReference type="NCBIfam" id="TIGR01731">
    <property type="entry name" value="fil_hemag_20aa"/>
    <property type="match status" value="12"/>
</dbReference>
<dbReference type="SMART" id="SM00912">
    <property type="entry name" value="Haemagg_act"/>
    <property type="match status" value="1"/>
</dbReference>
<dbReference type="EMBL" id="UPPP01000134">
    <property type="protein sequence ID" value="VBB09905.1"/>
    <property type="molecule type" value="Genomic_DNA"/>
</dbReference>
<feature type="compositionally biased region" description="Low complexity" evidence="1">
    <location>
        <begin position="2009"/>
        <end position="2022"/>
    </location>
</feature>
<sequence length="2923" mass="300864">MKYKYGKWSKKFISWVLLILFITQPALAAAQVVADPNAPGQNKPKIDTTANGLPVVLIASPSSAGVSHNRYLQFDVDPGGLILNNSAGVTKTQLAGYVNGNSYIVGNGARIILNEVTGANTSQLRGYLEVAGPRAEVIIANRNGIIGNGFGFINTSRAILTTGTPVFGGSGSLDAFRVTGGQIAIQGAGMDASTTDRADIISRAVAVNAGVWGHELNVVTGANQVSHTDLSTQKIAGSGETPKVSLDVAALGGMYADKIKLVGTEAGVGVNSAGTLSAHSGDLTLNQEGKIVLSGSNSAAGNIQITANDSVTQQGVTYAAGNTNVTALDINNSGVLAAQNNTAIAAQSVASTGTLGAGIQGDGTVGGSGDLSIAATDAVHANGKNLAAGTLTASGSTVDLSGATTYAGGSAIFTATTGDLNNTGGYLQSGGALAVNAAGTVTNDRDGNGNAGQIIAGKVTIAAGNLSNKGGSIRQTGSDMTGLTAVNILDNTGGVIASNGSSFLLQAGSVTNNQGQIQHAGTGALTLQTSGLQNVTGLISSNGQANIQAQTMDNSGGGIGAGQDLNITLSGDLTNGAGGQMQAGHNLNLSATGSNSRLNNQGILYAQGNTNLNTAGTLTNSGVLAAAQNTAITAHTLSSSATGTLGAGINGDGTVGNSGNLTVTATDAVAANGKNLAGGNLAVTGTAADLSGATTYAKGTATVTATGGDVNHTGGNMQVIGALTVNAAGTVTNDRDASGNAGRITAGQLTIAANQISNKGGVLKQTGTDATGLTAAGVIDNTGGYLGTNGSSLTLQSGTVTNTQGQIIHTGTGPLEIQINADLNNNGGSIESNGVIHIPQVRNMDNTGGTVSAGKDLVINPDNDFTNGAGGLLHANGNFTLATAGAVTNAGGITAGQTANLTGSQVTNDIHASAAAGNALNVSTAGNVVNNGSMQGNTISLTGQTVTNNGSVIGGAITVQAGQIVNQGTNATIAATGDINLYGRSAVTNQSSATIYSRGNLTIAGSGSQAANGQPDLTDSVLNQSATLQADGDINIYSKQITNQRQQFALQQQITSQNFTVPITPWSGYYKASRTYTETTEQTVAAADSGAAQILAGKNMVLKGTITNDASTITAGGSIDFDVNALRNVSYGNTKTVTDSGTDYQTYSEEYCSRRILGHCIAHDWRDVTRTKSYYNQTSQAIPGWDAVFSANQSITGKAVTIDNISVQPPNAPVGSTAATLNAGQVGTSTSVDPVNRAGDPSLEVPHNGLYTVSSDPASHYLIETNSQFTNQATFMSSDYMLQRLMLDPATAQKRLGDGFYEEKLVRDQITQLTGRMYLGGYSSMDTEYKALMENGVNYAQQFNLQVGVALTSQQMSQLTTDMVWLVEKEVQGQKVLVPVVYLAHTQSGDLKADGSLIAAKDIQIVASGDLTNMGMIKADNSLQVSAANVVNRGGTIDGGNLAQITAGQDIANQSGTITGTQVALTAGRDITNETVVSGVNFGNLSTTLVNQQANISAQGSLTVQAGRDIKVTGANLTAGQDLVLNAGQNLQVGSQAANERIATGYYTYDTTKNITSSLQAGGSATLVAQKDATLSGAQVKAGTDLTLAAGGNINLAAVKDHTLQDVQTGNAAHGDYFHQRNDDETVIGSTLQGGGNVTVAAVNLGKPGVDNANRGNVTMVGSNLTSQNGTVNVAADQAITVQDVSEKHESLTETRKVDEGFLSTKTTETRNYALDNQVKGSTISGDKVNIESGKDLTVKGSNIVGTGDVNLTAQNNVNITTAQETGQTESYSYTKTSGIFGGGFGFTIGSRSQKLDTTGQTVTQIGSTVGSTNGQVNITSGQDTHITGSDIIGAQGIHLTGQNVTIDAAQNTSQIQQTYEFKQSGLSVSVGNSTIDALTSGASDVSRSRDVQDSRLKALYEYKAVEDAKPGLQAIQQNGVKAVTGGLSVTVSLGSSSTKSVTASQAATAQGSTLTSDKDITITATGSGAKDVSGKATDGNLNVIGSTLTGENITLNAAKDVNLQSADNVSQNNTTENSSSSGIGVKLSPSGPGFFVQGSKASDNAKENGTTHTGTQVTASNTLTINSGNDTNITGSQAKGDTVKVNVGGNLNLASQQDTDTYTERSNSAGGTLGIGMPSTISASKGKTDSNYQSVTQQSGIYAGKGGFDIQVGKNTDLKGAVISSEATPDKNKLSTDTLTYSDINNKADYSASSTGINVDTTTTIKDGKDANGKQTFVSEKSLSASPDISTPVTGSASSTTKSGISQGTIEVRSGNTDLSNLNRNTTDSLNALGKIFDKKTVQEKQELTKVFGQEAYKAIGDLALAQYKKALEDADKAKKAGNTKAYDEAMARADSWHDGGANKILLHAVAGGIMSSLGGGSFASGATSAGLNEAVQNELAKIKDPGLHQLASAAIGAAASKLAGGNAQTGASVAASATKNNWLDHYQQQDMAKALAAAGNDKEKRREIYAFYAALSQYNEDHYFTRDEAIEQPLLDQLHYDTADTKGGLNLTLNEITGYYQGYDFANYYRDRLENSNGVYIPSFLDHYDYSQGRRSDTQDNFNPSSGIKNQTPTERTTSVLNQGGTWDSSGQLLDSNGNPVANSLNRGDYAYSQEGAAIVGHYPDGTATVRIDGKDYPVYNVPKASDNSGNATTTQPATGQNIFGISDYNQGRIFALNPLSAFSTRQDINNHSEDFIQGFNYQNNLMYTFAPPKYISSIANGTMQGLMDGYSGPPMGPSLAPAGSSSSYTFTSVPLVGTYQNPNIMYAQSGDNNQTSQQNTNSSTTQGSGATNLETNPFNNSGTLKPNIKYQSGEYGYSYQTDEMGRISKFETDNLQLTDRTERLDHNPNTPGKLDGDHAGHLAGDRFGGSPELDNLVSQSSNVNLSEYKKIENQWAKAIEEGKQVKVNVEVNYEGSSLRPSKFNVQYEIDGKFYEKSILN</sequence>
<dbReference type="SUPFAM" id="SSF51126">
    <property type="entry name" value="Pectin lyase-like"/>
    <property type="match status" value="1"/>
</dbReference>
<reference evidence="4 5" key="1">
    <citation type="submission" date="2018-06" db="EMBL/GenBank/DDBJ databases">
        <authorList>
            <person name="Strepis N."/>
        </authorList>
    </citation>
    <scope>NUCLEOTIDE SEQUENCE [LARGE SCALE GENOMIC DNA]</scope>
    <source>
        <strain evidence="4">LUCI</strain>
    </source>
</reference>
<dbReference type="GO" id="GO:0016829">
    <property type="term" value="F:lyase activity"/>
    <property type="evidence" value="ECO:0007669"/>
    <property type="project" value="UniProtKB-KW"/>
</dbReference>
<feature type="region of interest" description="Disordered" evidence="1">
    <location>
        <begin position="2825"/>
        <end position="2854"/>
    </location>
</feature>
<evidence type="ECO:0000313" key="4">
    <source>
        <dbReference type="EMBL" id="VBB09905.1"/>
    </source>
</evidence>
<keyword evidence="5" id="KW-1185">Reference proteome</keyword>
<dbReference type="InterPro" id="IPR012334">
    <property type="entry name" value="Pectin_lyas_fold"/>
</dbReference>
<feature type="compositionally biased region" description="Polar residues" evidence="1">
    <location>
        <begin position="2776"/>
        <end position="2787"/>
    </location>
</feature>
<name>A0A498RFW8_9FIRM</name>
<feature type="compositionally biased region" description="Polar residues" evidence="1">
    <location>
        <begin position="2541"/>
        <end position="2568"/>
    </location>
</feature>
<dbReference type="RefSeq" id="WP_165866176.1">
    <property type="nucleotide sequence ID" value="NZ_UPPP01000134.1"/>
</dbReference>
<evidence type="ECO:0000256" key="1">
    <source>
        <dbReference type="SAM" id="MobiDB-lite"/>
    </source>
</evidence>
<feature type="compositionally biased region" description="Basic and acidic residues" evidence="1">
    <location>
        <begin position="2837"/>
        <end position="2847"/>
    </location>
</feature>
<dbReference type="Proteomes" id="UP000277811">
    <property type="component" value="Unassembled WGS sequence"/>
</dbReference>
<dbReference type="NCBIfam" id="TIGR01901">
    <property type="entry name" value="adhes_NPXG"/>
    <property type="match status" value="1"/>
</dbReference>
<dbReference type="InterPro" id="IPR008638">
    <property type="entry name" value="FhaB/CdiA-like_TPS"/>
</dbReference>
<feature type="region of interest" description="Disordered" evidence="1">
    <location>
        <begin position="2099"/>
        <end position="2132"/>
    </location>
</feature>
<feature type="compositionally biased region" description="Low complexity" evidence="1">
    <location>
        <begin position="2751"/>
        <end position="2775"/>
    </location>
</feature>
<gene>
    <name evidence="4" type="ORF">LUCI_5203</name>
</gene>
<organism evidence="4 5">
    <name type="scientific">Lucifera butyrica</name>
    <dbReference type="NCBI Taxonomy" id="1351585"/>
    <lineage>
        <taxon>Bacteria</taxon>
        <taxon>Bacillati</taxon>
        <taxon>Bacillota</taxon>
        <taxon>Negativicutes</taxon>
        <taxon>Veillonellales</taxon>
        <taxon>Veillonellaceae</taxon>
        <taxon>Lucifera</taxon>
    </lineage>
</organism>
<proteinExistence type="predicted"/>
<feature type="region of interest" description="Disordered" evidence="1">
    <location>
        <begin position="2534"/>
        <end position="2568"/>
    </location>
</feature>
<feature type="compositionally biased region" description="Polar residues" evidence="1">
    <location>
        <begin position="2040"/>
        <end position="2080"/>
    </location>
</feature>
<feature type="domain" description="Filamentous haemagglutinin FhaB/tRNA nuclease CdiA-like TPS" evidence="3">
    <location>
        <begin position="50"/>
        <end position="170"/>
    </location>
</feature>
<feature type="compositionally biased region" description="Polar residues" evidence="1">
    <location>
        <begin position="2099"/>
        <end position="2111"/>
    </location>
</feature>
<keyword evidence="4" id="KW-0456">Lyase</keyword>
<dbReference type="InterPro" id="IPR044927">
    <property type="entry name" value="Endonuclea_NS_2"/>
</dbReference>
<evidence type="ECO:0000259" key="3">
    <source>
        <dbReference type="SMART" id="SM00912"/>
    </source>
</evidence>
<evidence type="ECO:0000256" key="2">
    <source>
        <dbReference type="SAM" id="SignalP"/>
    </source>
</evidence>
<dbReference type="InterPro" id="IPR010069">
    <property type="entry name" value="CdiA_FHA1_rpt"/>
</dbReference>
<feature type="region of interest" description="Disordered" evidence="1">
    <location>
        <begin position="2747"/>
        <end position="2792"/>
    </location>
</feature>